<dbReference type="Proteomes" id="UP000824533">
    <property type="component" value="Linkage Group LG05"/>
</dbReference>
<protein>
    <submittedName>
        <fullName evidence="1">Uncharacterized protein</fullName>
    </submittedName>
</protein>
<name>A0ACC1DAK3_9NEOP</name>
<reference evidence="1 2" key="1">
    <citation type="journal article" date="2021" name="Front. Genet.">
        <title>Chromosome-Level Genome Assembly Reveals Significant Gene Expansion in the Toll and IMD Signaling Pathways of Dendrolimus kikuchii.</title>
        <authorList>
            <person name="Zhou J."/>
            <person name="Wu P."/>
            <person name="Xiong Z."/>
            <person name="Liu N."/>
            <person name="Zhao N."/>
            <person name="Ji M."/>
            <person name="Qiu Y."/>
            <person name="Yang B."/>
        </authorList>
    </citation>
    <scope>NUCLEOTIDE SEQUENCE [LARGE SCALE GENOMIC DNA]</scope>
    <source>
        <strain evidence="1">Ann1</strain>
    </source>
</reference>
<keyword evidence="2" id="KW-1185">Reference proteome</keyword>
<accession>A0ACC1DAK3</accession>
<evidence type="ECO:0000313" key="1">
    <source>
        <dbReference type="EMBL" id="KAJ0180860.1"/>
    </source>
</evidence>
<comment type="caution">
    <text evidence="1">The sequence shown here is derived from an EMBL/GenBank/DDBJ whole genome shotgun (WGS) entry which is preliminary data.</text>
</comment>
<sequence length="819" mass="92825">MKYSILCMFLIFLLVECVNRTKPEKVKLKNRIRAGRRNSGRAEAFENLFQLYDPTFLSVVWPRISNGVHVLIELSCWDDLTVFFKDLSAGRAWAYRAVDASGRYPSGMFSGNNIWLGSNAECLQLDHEFTSRENNETLEELSNSEYVNAILRKEKYFDDDVHNWRWMVHRDELTRRIVAADNRPPYRMAYWTVKITLNITKITMAKSYDIILGVCLPKSCPIDDVESIVNFGIMINDNLKSNSLPRLIKVGSVKEVDEFNMATDIGAIFLLSVIILLVILAISAAGVEMDLIKCKTYHTKSMSFDLEKFDDDKVTNKDKIVNNDLKYVEDVDRNKGLVITKIKSVPEDLNDKVNCMRCGKHKKQCGDLKHNKNSCNKSKYSFESMSTDDENESVFVRLYLCFSVIYCWERIFNKTIANQNLCLIHGLRILATFWIIFVHVSAMVYYMSGKTTDINEHDDVYYTLVTGTIAFDILFFVSGLFSSHHFFYMKSRYSVEELVNFGGSCGQILQFVCFVTNRIIRLLPSYLFVILFSAVTSRVSRNNAPLVLPDGDHQNCGIYWWRNVLYITNLYPDDEKCMQVSWYLSTETQLHALGALACTISVSGSIRARFVGALAMIGILASTAVDVSTAFTDFGNSFSDVFNAYSSIIERPLSRLAPYIIGVFVGWLVHVLNGKLRVTKVTGSLLWIFSLTLLLVSCMLPYVADAWLTAWVHLAWPVALMWPVLICTASYASFFRHILGSSNIAALSRLCYSMLLLHTAVARGLVLSADVPLCSHNVCIWIYFISTSVVTVLAALLLSLLVEMPCCSLLRRLSDCATS</sequence>
<organism evidence="1 2">
    <name type="scientific">Dendrolimus kikuchii</name>
    <dbReference type="NCBI Taxonomy" id="765133"/>
    <lineage>
        <taxon>Eukaryota</taxon>
        <taxon>Metazoa</taxon>
        <taxon>Ecdysozoa</taxon>
        <taxon>Arthropoda</taxon>
        <taxon>Hexapoda</taxon>
        <taxon>Insecta</taxon>
        <taxon>Pterygota</taxon>
        <taxon>Neoptera</taxon>
        <taxon>Endopterygota</taxon>
        <taxon>Lepidoptera</taxon>
        <taxon>Glossata</taxon>
        <taxon>Ditrysia</taxon>
        <taxon>Bombycoidea</taxon>
        <taxon>Lasiocampidae</taxon>
        <taxon>Dendrolimus</taxon>
    </lineage>
</organism>
<evidence type="ECO:0000313" key="2">
    <source>
        <dbReference type="Proteomes" id="UP000824533"/>
    </source>
</evidence>
<proteinExistence type="predicted"/>
<dbReference type="EMBL" id="CM034391">
    <property type="protein sequence ID" value="KAJ0180860.1"/>
    <property type="molecule type" value="Genomic_DNA"/>
</dbReference>
<gene>
    <name evidence="1" type="ORF">K1T71_002945</name>
</gene>